<sequence length="666" mass="76481">MKSKPRYLTKSRFKLALDCPTKLYYTRNPLYEDTSETDSFLQGLAQGGFQVEELVRLYFPEGVAILGDDWDYDKLAQRTSELLEEENVTIFEAAFLFDGLFIRVDILEKKGNNIRLIEVKAKSIDGESHSSFLTKSGVNTKMQGYLYDVAFQQYVIQKCYPNWKIKAFLNLVDKSKHTTVNGLNSHFKIVPNADLRTGVMVTPNLKREDLGASILAMISVEEEVQLILSENPQDPERTFADTVEFYKHHYANNMKIDTSIGLHCQGCEFKNDSPEPNKKSGFHDCWMTQLPNVRPDLVPLSRTRLNDPKTYDVWYKPAKDAVVEHRYFMDELTREDVKDDPGANGFSRSDRQWIQIEKTITQDNTIEVDVANLRLEMSQWKYPLNFIDFETCAVAIPFTSGMRPYEQLAFQFSHHIVYEDGRVVHHSEYINLEIGVFPNFDFLRALKKSLAQNKGSIFRYHNHENTIVNVIYNQLLSSKEPDREELFRFVESISHPTGSSLRTFPPGERDMIDLQRTVLRNYYHPQTGGSNSIKAILPAVLESSSLLKSKYTKTIKDINLSSLNFDDEYRFLTLEDGVPINPYSLLPPLFDGISNEQLEDAVASASAEIRQIADGGAALFAYAKMQDETIGDLERKETKNALLRYCELDTLAMVMIYEHFKELCEL</sequence>
<name>A0A0P7AUK9_9FLAO</name>
<dbReference type="Pfam" id="PF11074">
    <property type="entry name" value="DUF2779"/>
    <property type="match status" value="1"/>
</dbReference>
<dbReference type="PATRIC" id="fig|1300341.3.peg.2938"/>
<evidence type="ECO:0000313" key="3">
    <source>
        <dbReference type="Proteomes" id="UP000050280"/>
    </source>
</evidence>
<keyword evidence="3" id="KW-1185">Reference proteome</keyword>
<dbReference type="InterPro" id="IPR021301">
    <property type="entry name" value="DUF2779"/>
</dbReference>
<gene>
    <name evidence="2" type="ORF">I595_2780</name>
</gene>
<comment type="caution">
    <text evidence="2">The sequence shown here is derived from an EMBL/GenBank/DDBJ whole genome shotgun (WGS) entry which is preliminary data.</text>
</comment>
<evidence type="ECO:0000259" key="1">
    <source>
        <dbReference type="Pfam" id="PF11074"/>
    </source>
</evidence>
<dbReference type="STRING" id="1300341.I595_2780"/>
<accession>A0A0P7AUK9</accession>
<dbReference type="Proteomes" id="UP000050280">
    <property type="component" value="Unassembled WGS sequence"/>
</dbReference>
<organism evidence="2 3">
    <name type="scientific">Croceitalea dokdonensis DOKDO 023</name>
    <dbReference type="NCBI Taxonomy" id="1300341"/>
    <lineage>
        <taxon>Bacteria</taxon>
        <taxon>Pseudomonadati</taxon>
        <taxon>Bacteroidota</taxon>
        <taxon>Flavobacteriia</taxon>
        <taxon>Flavobacteriales</taxon>
        <taxon>Flavobacteriaceae</taxon>
        <taxon>Croceitalea</taxon>
    </lineage>
</organism>
<dbReference type="EMBL" id="LDJX01000005">
    <property type="protein sequence ID" value="KPM31513.1"/>
    <property type="molecule type" value="Genomic_DNA"/>
</dbReference>
<dbReference type="AlphaFoldDB" id="A0A0P7AUK9"/>
<protein>
    <recommendedName>
        <fullName evidence="1">DUF2779 domain-containing protein</fullName>
    </recommendedName>
</protein>
<reference evidence="2 3" key="1">
    <citation type="submission" date="2015-09" db="EMBL/GenBank/DDBJ databases">
        <title>Genome sequence of the marine flavobacterium Croceitalea dokdonensis DOKDO 023 that contains proton- and sodium-pumping rhodopsins.</title>
        <authorList>
            <person name="Kwon S.-K."/>
            <person name="Lee H.K."/>
            <person name="Kwak M.-J."/>
            <person name="Kim J.F."/>
        </authorList>
    </citation>
    <scope>NUCLEOTIDE SEQUENCE [LARGE SCALE GENOMIC DNA]</scope>
    <source>
        <strain evidence="2 3">DOKDO 023</strain>
    </source>
</reference>
<proteinExistence type="predicted"/>
<feature type="domain" description="DUF2779" evidence="1">
    <location>
        <begin position="386"/>
        <end position="532"/>
    </location>
</feature>
<dbReference type="RefSeq" id="WP_054559788.1">
    <property type="nucleotide sequence ID" value="NZ_LDJX01000005.1"/>
</dbReference>
<evidence type="ECO:0000313" key="2">
    <source>
        <dbReference type="EMBL" id="KPM31513.1"/>
    </source>
</evidence>
<dbReference type="OrthoDB" id="9783873at2"/>